<name>A0A037ZKS7_9RHOB</name>
<protein>
    <submittedName>
        <fullName evidence="1">Uncharacterized protein</fullName>
    </submittedName>
</protein>
<accession>A0A037ZKS7</accession>
<evidence type="ECO:0000313" key="2">
    <source>
        <dbReference type="Proteomes" id="UP000026249"/>
    </source>
</evidence>
<proteinExistence type="predicted"/>
<dbReference type="Proteomes" id="UP000026249">
    <property type="component" value="Unassembled WGS sequence"/>
</dbReference>
<gene>
    <name evidence="1" type="ORF">ACMU_07140</name>
</gene>
<organism evidence="1 2">
    <name type="scientific">Actibacterium mucosum KCTC 23349</name>
    <dbReference type="NCBI Taxonomy" id="1454373"/>
    <lineage>
        <taxon>Bacteria</taxon>
        <taxon>Pseudomonadati</taxon>
        <taxon>Pseudomonadota</taxon>
        <taxon>Alphaproteobacteria</taxon>
        <taxon>Rhodobacterales</taxon>
        <taxon>Roseobacteraceae</taxon>
        <taxon>Actibacterium</taxon>
    </lineage>
</organism>
<keyword evidence="2" id="KW-1185">Reference proteome</keyword>
<comment type="caution">
    <text evidence="1">The sequence shown here is derived from an EMBL/GenBank/DDBJ whole genome shotgun (WGS) entry which is preliminary data.</text>
</comment>
<reference evidence="1 2" key="1">
    <citation type="submission" date="2014-03" db="EMBL/GenBank/DDBJ databases">
        <title>Draft Genome Sequence of Actibacterium mucosum KCTC 23349, a Marine Alphaproteobacterium with Complex Ionic Requirements Isolated from Mediterranean Seawater at Malvarrosa Beach, Valencia, Spain.</title>
        <authorList>
            <person name="Arahal D.R."/>
            <person name="Shao Z."/>
            <person name="Lai Q."/>
            <person name="Pujalte M.J."/>
        </authorList>
    </citation>
    <scope>NUCLEOTIDE SEQUENCE [LARGE SCALE GENOMIC DNA]</scope>
    <source>
        <strain evidence="1 2">KCTC 23349</strain>
    </source>
</reference>
<evidence type="ECO:0000313" key="1">
    <source>
        <dbReference type="EMBL" id="KAJ56708.1"/>
    </source>
</evidence>
<sequence length="68" mass="7470">MRIGQQAFIAGAVIADLQRSDIKRGVLGPLPGFLDLLQPRAVGAAQVGSVDLDARRRLRHSWRSDRYG</sequence>
<dbReference type="AlphaFoldDB" id="A0A037ZKS7"/>
<dbReference type="EMBL" id="JFKE01000002">
    <property type="protein sequence ID" value="KAJ56708.1"/>
    <property type="molecule type" value="Genomic_DNA"/>
</dbReference>